<keyword evidence="1" id="KW-0560">Oxidoreductase</keyword>
<dbReference type="SUPFAM" id="SSF51197">
    <property type="entry name" value="Clavaminate synthase-like"/>
    <property type="match status" value="1"/>
</dbReference>
<accession>A0A8T4IBU0</accession>
<dbReference type="InterPro" id="IPR008775">
    <property type="entry name" value="Phytyl_CoA_dOase-like"/>
</dbReference>
<proteinExistence type="predicted"/>
<keyword evidence="1" id="KW-0223">Dioxygenase</keyword>
<dbReference type="Pfam" id="PF05721">
    <property type="entry name" value="PhyH"/>
    <property type="match status" value="1"/>
</dbReference>
<name>A0A8T4IBU0_9SPHN</name>
<dbReference type="GO" id="GO:0016706">
    <property type="term" value="F:2-oxoglutarate-dependent dioxygenase activity"/>
    <property type="evidence" value="ECO:0007669"/>
    <property type="project" value="UniProtKB-ARBA"/>
</dbReference>
<evidence type="ECO:0000313" key="2">
    <source>
        <dbReference type="Proteomes" id="UP000676996"/>
    </source>
</evidence>
<comment type="caution">
    <text evidence="1">The sequence shown here is derived from an EMBL/GenBank/DDBJ whole genome shotgun (WGS) entry which is preliminary data.</text>
</comment>
<gene>
    <name evidence="1" type="ORF">J7S20_03470</name>
</gene>
<dbReference type="Gene3D" id="2.60.120.620">
    <property type="entry name" value="q2cbj1_9rhob like domain"/>
    <property type="match status" value="1"/>
</dbReference>
<sequence>MCAPSFLPPEEIEEFVKIFAAREAARPGERLEVKSVADRPQIARVTSLLRKYLGESARPVRVIAFDKHSQNNWFLSWHQDRTIEVKRRAEVEDYGPWTRKQGRLHVSPPFAVIERMLTVRMHVDAVDEANAPLLIAPGSHKAGVILETQISSVVDRCGVQTCLAEAGDIWIYSTPILHASKRAVGQRRRRVLQIDYAAFDLPAGLEWAADD</sequence>
<dbReference type="Proteomes" id="UP000676996">
    <property type="component" value="Unassembled WGS sequence"/>
</dbReference>
<dbReference type="AlphaFoldDB" id="A0A8T4IBU0"/>
<protein>
    <submittedName>
        <fullName evidence="1">Phytanoyl-CoA dioxygenase family protein</fullName>
    </submittedName>
</protein>
<evidence type="ECO:0000313" key="1">
    <source>
        <dbReference type="EMBL" id="MBR0551562.1"/>
    </source>
</evidence>
<reference evidence="1" key="1">
    <citation type="submission" date="2021-04" db="EMBL/GenBank/DDBJ databases">
        <title>Ouciella asimina sp. nov., isolated from the surface seawater in the hydrothermal field of Okinawa Trough.</title>
        <authorList>
            <person name="Shuang W."/>
        </authorList>
    </citation>
    <scope>NUCLEOTIDE SEQUENCE</scope>
    <source>
        <strain evidence="1">LXI357</strain>
    </source>
</reference>
<dbReference type="EMBL" id="JAGRQC010000001">
    <property type="protein sequence ID" value="MBR0551562.1"/>
    <property type="molecule type" value="Genomic_DNA"/>
</dbReference>
<keyword evidence="2" id="KW-1185">Reference proteome</keyword>
<organism evidence="1 2">
    <name type="scientific">Stakelama marina</name>
    <dbReference type="NCBI Taxonomy" id="2826939"/>
    <lineage>
        <taxon>Bacteria</taxon>
        <taxon>Pseudomonadati</taxon>
        <taxon>Pseudomonadota</taxon>
        <taxon>Alphaproteobacteria</taxon>
        <taxon>Sphingomonadales</taxon>
        <taxon>Sphingomonadaceae</taxon>
        <taxon>Stakelama</taxon>
    </lineage>
</organism>